<dbReference type="AlphaFoldDB" id="A0A919S4G9"/>
<gene>
    <name evidence="2" type="ORF">Aau02nite_13900</name>
</gene>
<feature type="transmembrane region" description="Helical" evidence="1">
    <location>
        <begin position="86"/>
        <end position="107"/>
    </location>
</feature>
<accession>A0A919S4G9</accession>
<reference evidence="2" key="1">
    <citation type="submission" date="2021-03" db="EMBL/GenBank/DDBJ databases">
        <title>Whole genome shotgun sequence of Actinoplanes auranticolor NBRC 12245.</title>
        <authorList>
            <person name="Komaki H."/>
            <person name="Tamura T."/>
        </authorList>
    </citation>
    <scope>NUCLEOTIDE SEQUENCE</scope>
    <source>
        <strain evidence="2">NBRC 12245</strain>
    </source>
</reference>
<evidence type="ECO:0000313" key="2">
    <source>
        <dbReference type="EMBL" id="GIM64971.1"/>
    </source>
</evidence>
<feature type="transmembrane region" description="Helical" evidence="1">
    <location>
        <begin position="57"/>
        <end position="80"/>
    </location>
</feature>
<sequence>MIMTDTQSRTVWPAEASTAQLVSQMTEQVSTLVRDELALARVEMVEKGKRAGTGAGLLGGAGVLAMYGVGALLVTIGAALAVVWPAWLAALVVTVVVFALAGVAALLGKKQVQQAVPPAPTAAVDSSKRDVDAVKAAVRDGRHG</sequence>
<keyword evidence="1" id="KW-1133">Transmembrane helix</keyword>
<name>A0A919S4G9_9ACTN</name>
<proteinExistence type="predicted"/>
<evidence type="ECO:0008006" key="4">
    <source>
        <dbReference type="Google" id="ProtNLM"/>
    </source>
</evidence>
<dbReference type="Proteomes" id="UP000681340">
    <property type="component" value="Unassembled WGS sequence"/>
</dbReference>
<evidence type="ECO:0000256" key="1">
    <source>
        <dbReference type="SAM" id="Phobius"/>
    </source>
</evidence>
<protein>
    <recommendedName>
        <fullName evidence="4">Superfamily III holin-X</fullName>
    </recommendedName>
</protein>
<evidence type="ECO:0000313" key="3">
    <source>
        <dbReference type="Proteomes" id="UP000681340"/>
    </source>
</evidence>
<dbReference type="InterPro" id="IPR009937">
    <property type="entry name" value="Phage_holin_3_6"/>
</dbReference>
<keyword evidence="1" id="KW-0472">Membrane</keyword>
<comment type="caution">
    <text evidence="2">The sequence shown here is derived from an EMBL/GenBank/DDBJ whole genome shotgun (WGS) entry which is preliminary data.</text>
</comment>
<organism evidence="2 3">
    <name type="scientific">Actinoplanes auranticolor</name>
    <dbReference type="NCBI Taxonomy" id="47988"/>
    <lineage>
        <taxon>Bacteria</taxon>
        <taxon>Bacillati</taxon>
        <taxon>Actinomycetota</taxon>
        <taxon>Actinomycetes</taxon>
        <taxon>Micromonosporales</taxon>
        <taxon>Micromonosporaceae</taxon>
        <taxon>Actinoplanes</taxon>
    </lineage>
</organism>
<keyword evidence="1" id="KW-0812">Transmembrane</keyword>
<dbReference type="Pfam" id="PF07332">
    <property type="entry name" value="Phage_holin_3_6"/>
    <property type="match status" value="1"/>
</dbReference>
<keyword evidence="3" id="KW-1185">Reference proteome</keyword>
<dbReference type="EMBL" id="BOQL01000014">
    <property type="protein sequence ID" value="GIM64971.1"/>
    <property type="molecule type" value="Genomic_DNA"/>
</dbReference>